<feature type="compositionally biased region" description="Basic and acidic residues" evidence="1">
    <location>
        <begin position="52"/>
        <end position="65"/>
    </location>
</feature>
<organism evidence="2">
    <name type="scientific">Ixodes ricinus</name>
    <name type="common">Common tick</name>
    <name type="synonym">Acarus ricinus</name>
    <dbReference type="NCBI Taxonomy" id="34613"/>
    <lineage>
        <taxon>Eukaryota</taxon>
        <taxon>Metazoa</taxon>
        <taxon>Ecdysozoa</taxon>
        <taxon>Arthropoda</taxon>
        <taxon>Chelicerata</taxon>
        <taxon>Arachnida</taxon>
        <taxon>Acari</taxon>
        <taxon>Parasitiformes</taxon>
        <taxon>Ixodida</taxon>
        <taxon>Ixodoidea</taxon>
        <taxon>Ixodidae</taxon>
        <taxon>Ixodinae</taxon>
        <taxon>Ixodes</taxon>
    </lineage>
</organism>
<dbReference type="EMBL" id="GEFM01002457">
    <property type="protein sequence ID" value="JAP73339.1"/>
    <property type="molecule type" value="mRNA"/>
</dbReference>
<evidence type="ECO:0000313" key="2">
    <source>
        <dbReference type="EMBL" id="JAP73339.1"/>
    </source>
</evidence>
<protein>
    <submittedName>
        <fullName evidence="2">Putative plectin</fullName>
    </submittedName>
</protein>
<reference evidence="2" key="1">
    <citation type="submission" date="2016-02" db="EMBL/GenBank/DDBJ databases">
        <title>RNAseq analyses of the midgut from blood- or serum-fed Ixodes ricinus ticks.</title>
        <authorList>
            <person name="Perner J."/>
            <person name="Provaznik J."/>
            <person name="Schrenkova J."/>
            <person name="Urbanova V."/>
            <person name="Ribeiro J.M."/>
            <person name="Kopacek P."/>
        </authorList>
    </citation>
    <scope>NUCLEOTIDE SEQUENCE</scope>
    <source>
        <tissue evidence="2">Gut</tissue>
    </source>
</reference>
<sequence>AMRRKRAAESEERRKLRLVAEAEAARQKRAALSEEERQQRLVAEANAKRVKRQADAARRQREAEAKRRRRQADSALRQAEAEAKRRKRQADSALRQAEATVADTVTLPEAGVKRRGRQTDSVLRQEEADAEEAERNTNTFKRDFLKNPFDQPNQVPLGSVVSTSPATTSSICIPVGGSTWEHSDPDQLQIAPGRIRKKRKKNDNGVQDDSE</sequence>
<proteinExistence type="evidence at transcript level"/>
<feature type="compositionally biased region" description="Low complexity" evidence="1">
    <location>
        <begin position="159"/>
        <end position="170"/>
    </location>
</feature>
<evidence type="ECO:0000256" key="1">
    <source>
        <dbReference type="SAM" id="MobiDB-lite"/>
    </source>
</evidence>
<name>A0A131Y263_IXORI</name>
<accession>A0A131Y263</accession>
<feature type="non-terminal residue" evidence="2">
    <location>
        <position position="211"/>
    </location>
</feature>
<feature type="non-terminal residue" evidence="2">
    <location>
        <position position="1"/>
    </location>
</feature>
<dbReference type="AlphaFoldDB" id="A0A131Y263"/>
<feature type="region of interest" description="Disordered" evidence="1">
    <location>
        <begin position="28"/>
        <end position="211"/>
    </location>
</feature>
<feature type="compositionally biased region" description="Basic and acidic residues" evidence="1">
    <location>
        <begin position="28"/>
        <end position="39"/>
    </location>
</feature>